<reference evidence="3 4" key="1">
    <citation type="journal article" date="2019" name="Sci. Rep.">
        <title>A high-quality genome of Eragrostis curvula grass provides insights into Poaceae evolution and supports new strategies to enhance forage quality.</title>
        <authorList>
            <person name="Carballo J."/>
            <person name="Santos B.A.C.M."/>
            <person name="Zappacosta D."/>
            <person name="Garbus I."/>
            <person name="Selva J.P."/>
            <person name="Gallo C.A."/>
            <person name="Diaz A."/>
            <person name="Albertini E."/>
            <person name="Caccamo M."/>
            <person name="Echenique V."/>
        </authorList>
    </citation>
    <scope>NUCLEOTIDE SEQUENCE [LARGE SCALE GENOMIC DNA]</scope>
    <source>
        <strain evidence="4">cv. Victoria</strain>
        <tissue evidence="3">Leaf</tissue>
    </source>
</reference>
<keyword evidence="1" id="KW-0378">Hydrolase</keyword>
<feature type="domain" description="Amidohydrolase-related" evidence="2">
    <location>
        <begin position="23"/>
        <end position="150"/>
    </location>
</feature>
<dbReference type="GO" id="GO:0016810">
    <property type="term" value="F:hydrolase activity, acting on carbon-nitrogen (but not peptide) bonds"/>
    <property type="evidence" value="ECO:0007669"/>
    <property type="project" value="InterPro"/>
</dbReference>
<dbReference type="InterPro" id="IPR050287">
    <property type="entry name" value="MTA/SAH_deaminase"/>
</dbReference>
<evidence type="ECO:0000313" key="4">
    <source>
        <dbReference type="Proteomes" id="UP000324897"/>
    </source>
</evidence>
<dbReference type="PANTHER" id="PTHR43794">
    <property type="entry name" value="AMINOHYDROLASE SSNA-RELATED"/>
    <property type="match status" value="1"/>
</dbReference>
<proteinExistence type="predicted"/>
<evidence type="ECO:0000313" key="3">
    <source>
        <dbReference type="EMBL" id="TVU50359.1"/>
    </source>
</evidence>
<dbReference type="EMBL" id="RWGY01000002">
    <property type="protein sequence ID" value="TVU50359.1"/>
    <property type="molecule type" value="Genomic_DNA"/>
</dbReference>
<dbReference type="Proteomes" id="UP000324897">
    <property type="component" value="Chromosome 6"/>
</dbReference>
<name>A0A5J9WQA4_9POAL</name>
<dbReference type="InterPro" id="IPR011059">
    <property type="entry name" value="Metal-dep_hydrolase_composite"/>
</dbReference>
<gene>
    <name evidence="3" type="ORF">EJB05_01728</name>
</gene>
<feature type="non-terminal residue" evidence="3">
    <location>
        <position position="1"/>
    </location>
</feature>
<dbReference type="Gramene" id="TVU50359">
    <property type="protein sequence ID" value="TVU50359"/>
    <property type="gene ID" value="EJB05_01728"/>
</dbReference>
<dbReference type="Pfam" id="PF01979">
    <property type="entry name" value="Amidohydro_1"/>
    <property type="match status" value="1"/>
</dbReference>
<dbReference type="PANTHER" id="PTHR43794:SF11">
    <property type="entry name" value="AMIDOHYDROLASE-RELATED DOMAIN-CONTAINING PROTEIN"/>
    <property type="match status" value="1"/>
</dbReference>
<dbReference type="InterPro" id="IPR032466">
    <property type="entry name" value="Metal_Hydrolase"/>
</dbReference>
<accession>A0A5J9WQA4</accession>
<dbReference type="OrthoDB" id="194468at2759"/>
<sequence length="162" mass="17846">MVALGISQRLVSRFLTAMRMLGFAPIKEMLDSVVCVSLGTDGAPSNNRIRIVDEMFLASLINKGREAYIGGITNPTVLPSETVLKMATINGAKAVLWDNEIGSLEVGKKADLIVVNPFTWSMVPLQDCIANIVYCMRTENIESVMCNGQWIMKDHKIVNLNE</sequence>
<dbReference type="Gene3D" id="3.20.20.140">
    <property type="entry name" value="Metal-dependent hydrolases"/>
    <property type="match status" value="1"/>
</dbReference>
<keyword evidence="4" id="KW-1185">Reference proteome</keyword>
<dbReference type="SUPFAM" id="SSF51556">
    <property type="entry name" value="Metallo-dependent hydrolases"/>
    <property type="match status" value="1"/>
</dbReference>
<comment type="caution">
    <text evidence="3">The sequence shown here is derived from an EMBL/GenBank/DDBJ whole genome shotgun (WGS) entry which is preliminary data.</text>
</comment>
<protein>
    <recommendedName>
        <fullName evidence="2">Amidohydrolase-related domain-containing protein</fullName>
    </recommendedName>
</protein>
<dbReference type="SUPFAM" id="SSF51338">
    <property type="entry name" value="Composite domain of metallo-dependent hydrolases"/>
    <property type="match status" value="1"/>
</dbReference>
<evidence type="ECO:0000259" key="2">
    <source>
        <dbReference type="Pfam" id="PF01979"/>
    </source>
</evidence>
<evidence type="ECO:0000256" key="1">
    <source>
        <dbReference type="ARBA" id="ARBA00022801"/>
    </source>
</evidence>
<feature type="non-terminal residue" evidence="3">
    <location>
        <position position="162"/>
    </location>
</feature>
<dbReference type="InterPro" id="IPR006680">
    <property type="entry name" value="Amidohydro-rel"/>
</dbReference>
<organism evidence="3 4">
    <name type="scientific">Eragrostis curvula</name>
    <name type="common">weeping love grass</name>
    <dbReference type="NCBI Taxonomy" id="38414"/>
    <lineage>
        <taxon>Eukaryota</taxon>
        <taxon>Viridiplantae</taxon>
        <taxon>Streptophyta</taxon>
        <taxon>Embryophyta</taxon>
        <taxon>Tracheophyta</taxon>
        <taxon>Spermatophyta</taxon>
        <taxon>Magnoliopsida</taxon>
        <taxon>Liliopsida</taxon>
        <taxon>Poales</taxon>
        <taxon>Poaceae</taxon>
        <taxon>PACMAD clade</taxon>
        <taxon>Chloridoideae</taxon>
        <taxon>Eragrostideae</taxon>
        <taxon>Eragrostidinae</taxon>
        <taxon>Eragrostis</taxon>
    </lineage>
</organism>
<dbReference type="AlphaFoldDB" id="A0A5J9WQA4"/>